<keyword evidence="4" id="KW-1185">Reference proteome</keyword>
<evidence type="ECO:0000313" key="4">
    <source>
        <dbReference type="Proteomes" id="UP001222800"/>
    </source>
</evidence>
<dbReference type="Pfam" id="PF00753">
    <property type="entry name" value="Lactamase_B"/>
    <property type="match status" value="1"/>
</dbReference>
<protein>
    <submittedName>
        <fullName evidence="3">MBL fold metallo-hydrolase</fullName>
    </submittedName>
</protein>
<dbReference type="InterPro" id="IPR001279">
    <property type="entry name" value="Metallo-B-lactamas"/>
</dbReference>
<evidence type="ECO:0000256" key="1">
    <source>
        <dbReference type="SAM" id="SignalP"/>
    </source>
</evidence>
<feature type="signal peptide" evidence="1">
    <location>
        <begin position="1"/>
        <end position="18"/>
    </location>
</feature>
<dbReference type="PROSITE" id="PS51257">
    <property type="entry name" value="PROKAR_LIPOPROTEIN"/>
    <property type="match status" value="1"/>
</dbReference>
<gene>
    <name evidence="3" type="ORF">P4S50_05655</name>
</gene>
<dbReference type="Gene3D" id="3.60.15.10">
    <property type="entry name" value="Ribonuclease Z/Hydroxyacylglutathione hydrolase-like"/>
    <property type="match status" value="1"/>
</dbReference>
<dbReference type="RefSeq" id="WP_277733647.1">
    <property type="nucleotide sequence ID" value="NZ_CP120733.1"/>
</dbReference>
<dbReference type="InterPro" id="IPR052159">
    <property type="entry name" value="Competence_DNA_uptake"/>
</dbReference>
<evidence type="ECO:0000259" key="2">
    <source>
        <dbReference type="SMART" id="SM00849"/>
    </source>
</evidence>
<evidence type="ECO:0000313" key="3">
    <source>
        <dbReference type="EMBL" id="WFD11561.1"/>
    </source>
</evidence>
<dbReference type="PANTHER" id="PTHR30619:SF7">
    <property type="entry name" value="BETA-LACTAMASE DOMAIN PROTEIN"/>
    <property type="match status" value="1"/>
</dbReference>
<dbReference type="CDD" id="cd07731">
    <property type="entry name" value="ComA-like_MBL-fold"/>
    <property type="match status" value="1"/>
</dbReference>
<name>A0ABY8EF49_9FIRM</name>
<dbReference type="SUPFAM" id="SSF56281">
    <property type="entry name" value="Metallo-hydrolase/oxidoreductase"/>
    <property type="match status" value="1"/>
</dbReference>
<dbReference type="Proteomes" id="UP001222800">
    <property type="component" value="Chromosome"/>
</dbReference>
<accession>A0ABY8EF49</accession>
<dbReference type="InterPro" id="IPR035681">
    <property type="entry name" value="ComA-like_MBL"/>
</dbReference>
<proteinExistence type="predicted"/>
<dbReference type="EMBL" id="CP120733">
    <property type="protein sequence ID" value="WFD11561.1"/>
    <property type="molecule type" value="Genomic_DNA"/>
</dbReference>
<feature type="domain" description="Metallo-beta-lactamase" evidence="2">
    <location>
        <begin position="45"/>
        <end position="238"/>
    </location>
</feature>
<reference evidence="3 4" key="1">
    <citation type="submission" date="2023-03" db="EMBL/GenBank/DDBJ databases">
        <title>Complete genome sequence of Tepidibacter sp. SWIR-1, isolated from a deep-sea hydrothermal vent.</title>
        <authorList>
            <person name="Li X."/>
        </authorList>
    </citation>
    <scope>NUCLEOTIDE SEQUENCE [LARGE SCALE GENOMIC DNA]</scope>
    <source>
        <strain evidence="3 4">SWIR-1</strain>
    </source>
</reference>
<dbReference type="InterPro" id="IPR036866">
    <property type="entry name" value="RibonucZ/Hydroxyglut_hydro"/>
</dbReference>
<keyword evidence="1" id="KW-0732">Signal</keyword>
<dbReference type="PANTHER" id="PTHR30619">
    <property type="entry name" value="DNA INTERNALIZATION/COMPETENCE PROTEIN COMEC/REC2"/>
    <property type="match status" value="1"/>
</dbReference>
<organism evidence="3 4">
    <name type="scientific">Tepidibacter hydrothermalis</name>
    <dbReference type="NCBI Taxonomy" id="3036126"/>
    <lineage>
        <taxon>Bacteria</taxon>
        <taxon>Bacillati</taxon>
        <taxon>Bacillota</taxon>
        <taxon>Clostridia</taxon>
        <taxon>Peptostreptococcales</taxon>
        <taxon>Peptostreptococcaceae</taxon>
        <taxon>Tepidibacter</taxon>
    </lineage>
</organism>
<sequence>MKRTLLIILIMLSIILCACTQTNEESINCSLSDNSLSVHFIDVAQGDSTLLISPDNKTMLIDAGDNSHGKKVVNYLNKLNIKKIDILIGTHPDADHIGGLDYVINHFDIGLFCMPNKAHNTNTFKDVLSAAKNKNLKIHKTKSGMNFSLGKFIKCNVLSPTKNYDNNNLCSLVIKSTYKNKSFLFTGDAEFQNEQDMIKSNYNLESDILKVGHHGSSSSTSENFLLKVKPDIAVISCKCNNKYHHPSEKTLALLRKYNIPLYRTDKQGDIVLFCDGYKIFSYKKPLTIYRR</sequence>
<feature type="chain" id="PRO_5046683708" evidence="1">
    <location>
        <begin position="19"/>
        <end position="291"/>
    </location>
</feature>
<dbReference type="SMART" id="SM00849">
    <property type="entry name" value="Lactamase_B"/>
    <property type="match status" value="1"/>
</dbReference>